<reference evidence="3 4" key="1">
    <citation type="submission" date="2024-06" db="EMBL/GenBank/DDBJ databases">
        <title>The Natural Products Discovery Center: Release of the First 8490 Sequenced Strains for Exploring Actinobacteria Biosynthetic Diversity.</title>
        <authorList>
            <person name="Kalkreuter E."/>
            <person name="Kautsar S.A."/>
            <person name="Yang D."/>
            <person name="Bader C.D."/>
            <person name="Teijaro C.N."/>
            <person name="Fluegel L."/>
            <person name="Davis C.M."/>
            <person name="Simpson J.R."/>
            <person name="Lauterbach L."/>
            <person name="Steele A.D."/>
            <person name="Gui C."/>
            <person name="Meng S."/>
            <person name="Li G."/>
            <person name="Viehrig K."/>
            <person name="Ye F."/>
            <person name="Su P."/>
            <person name="Kiefer A.F."/>
            <person name="Nichols A."/>
            <person name="Cepeda A.J."/>
            <person name="Yan W."/>
            <person name="Fan B."/>
            <person name="Jiang Y."/>
            <person name="Adhikari A."/>
            <person name="Zheng C.-J."/>
            <person name="Schuster L."/>
            <person name="Cowan T.M."/>
            <person name="Smanski M.J."/>
            <person name="Chevrette M.G."/>
            <person name="De Carvalho L.P.S."/>
            <person name="Shen B."/>
        </authorList>
    </citation>
    <scope>NUCLEOTIDE SEQUENCE [LARGE SCALE GENOMIC DNA]</scope>
    <source>
        <strain evidence="3 4">NPDC020594</strain>
    </source>
</reference>
<sequence length="179" mass="19739">MIRRTLQSGLLAAVAVLAILPTAAGAAPAGGTTPYPTPAAGVRHTLPSLLPAPTRQQSAKHRTARHHRSVHRVHHAGRRLHSAHRTHRLGRVIVQTTSYRRGIPAVGRVVTHRLALNVRSGPGTGYRVVGHRHHHRLVALTCKRYGTGVFGNHTWYRLSHHRGYVSARYVRVNATLPWC</sequence>
<organism evidence="3 4">
    <name type="scientific">Streptomyces flaveolus</name>
    <dbReference type="NCBI Taxonomy" id="67297"/>
    <lineage>
        <taxon>Bacteria</taxon>
        <taxon>Bacillati</taxon>
        <taxon>Actinomycetota</taxon>
        <taxon>Actinomycetes</taxon>
        <taxon>Kitasatosporales</taxon>
        <taxon>Streptomycetaceae</taxon>
        <taxon>Streptomyces</taxon>
    </lineage>
</organism>
<name>A0ABV3AQM8_9ACTN</name>
<dbReference type="RefSeq" id="WP_030658813.1">
    <property type="nucleotide sequence ID" value="NZ_JBEXDP010000128.1"/>
</dbReference>
<feature type="region of interest" description="Disordered" evidence="1">
    <location>
        <begin position="61"/>
        <end position="82"/>
    </location>
</feature>
<feature type="chain" id="PRO_5046986851" evidence="2">
    <location>
        <begin position="27"/>
        <end position="179"/>
    </location>
</feature>
<comment type="caution">
    <text evidence="3">The sequence shown here is derived from an EMBL/GenBank/DDBJ whole genome shotgun (WGS) entry which is preliminary data.</text>
</comment>
<proteinExistence type="predicted"/>
<gene>
    <name evidence="3" type="ORF">AB0H04_46015</name>
</gene>
<evidence type="ECO:0000313" key="4">
    <source>
        <dbReference type="Proteomes" id="UP001551011"/>
    </source>
</evidence>
<accession>A0ABV3AQM8</accession>
<keyword evidence="4" id="KW-1185">Reference proteome</keyword>
<evidence type="ECO:0000313" key="3">
    <source>
        <dbReference type="EMBL" id="MEU5714060.1"/>
    </source>
</evidence>
<evidence type="ECO:0000256" key="2">
    <source>
        <dbReference type="SAM" id="SignalP"/>
    </source>
</evidence>
<dbReference type="Gene3D" id="2.30.30.40">
    <property type="entry name" value="SH3 Domains"/>
    <property type="match status" value="1"/>
</dbReference>
<evidence type="ECO:0000256" key="1">
    <source>
        <dbReference type="SAM" id="MobiDB-lite"/>
    </source>
</evidence>
<dbReference type="EMBL" id="JBFAEG010000070">
    <property type="protein sequence ID" value="MEU5714060.1"/>
    <property type="molecule type" value="Genomic_DNA"/>
</dbReference>
<dbReference type="Proteomes" id="UP001551011">
    <property type="component" value="Unassembled WGS sequence"/>
</dbReference>
<keyword evidence="2" id="KW-0732">Signal</keyword>
<feature type="signal peptide" evidence="2">
    <location>
        <begin position="1"/>
        <end position="26"/>
    </location>
</feature>
<protein>
    <submittedName>
        <fullName evidence="3">SH3 domain-containing protein</fullName>
    </submittedName>
</protein>